<name>A0AAV6V230_9ARAC</name>
<comment type="caution">
    <text evidence="1">The sequence shown here is derived from an EMBL/GenBank/DDBJ whole genome shotgun (WGS) entry which is preliminary data.</text>
</comment>
<reference evidence="1 2" key="1">
    <citation type="journal article" date="2022" name="Nat. Ecol. Evol.">
        <title>A masculinizing supergene underlies an exaggerated male reproductive morph in a spider.</title>
        <authorList>
            <person name="Hendrickx F."/>
            <person name="De Corte Z."/>
            <person name="Sonet G."/>
            <person name="Van Belleghem S.M."/>
            <person name="Kostlbacher S."/>
            <person name="Vangestel C."/>
        </authorList>
    </citation>
    <scope>NUCLEOTIDE SEQUENCE [LARGE SCALE GENOMIC DNA]</scope>
    <source>
        <strain evidence="1">W744_W776</strain>
    </source>
</reference>
<gene>
    <name evidence="1" type="ORF">JTE90_024891</name>
</gene>
<dbReference type="AlphaFoldDB" id="A0AAV6V230"/>
<evidence type="ECO:0000313" key="2">
    <source>
        <dbReference type="Proteomes" id="UP000827092"/>
    </source>
</evidence>
<sequence length="92" mass="10388">MGSFFSDRGETRASLMRLASPQRCGRGVGAKKRAFDWRKRWNGTLDEGMGKVMSTPPPPNRFQVAQCSKRFDGFSARVECPTLPNGDFFYYA</sequence>
<organism evidence="1 2">
    <name type="scientific">Oedothorax gibbosus</name>
    <dbReference type="NCBI Taxonomy" id="931172"/>
    <lineage>
        <taxon>Eukaryota</taxon>
        <taxon>Metazoa</taxon>
        <taxon>Ecdysozoa</taxon>
        <taxon>Arthropoda</taxon>
        <taxon>Chelicerata</taxon>
        <taxon>Arachnida</taxon>
        <taxon>Araneae</taxon>
        <taxon>Araneomorphae</taxon>
        <taxon>Entelegynae</taxon>
        <taxon>Araneoidea</taxon>
        <taxon>Linyphiidae</taxon>
        <taxon>Erigoninae</taxon>
        <taxon>Oedothorax</taxon>
    </lineage>
</organism>
<accession>A0AAV6V230</accession>
<protein>
    <submittedName>
        <fullName evidence="1">Uncharacterized protein</fullName>
    </submittedName>
</protein>
<proteinExistence type="predicted"/>
<dbReference type="Proteomes" id="UP000827092">
    <property type="component" value="Unassembled WGS sequence"/>
</dbReference>
<keyword evidence="2" id="KW-1185">Reference proteome</keyword>
<dbReference type="EMBL" id="JAFNEN010000175">
    <property type="protein sequence ID" value="KAG8190765.1"/>
    <property type="molecule type" value="Genomic_DNA"/>
</dbReference>
<evidence type="ECO:0000313" key="1">
    <source>
        <dbReference type="EMBL" id="KAG8190765.1"/>
    </source>
</evidence>